<sequence>MQAARVVDGRMEDMHQSSSVLTNPLIPGSFTRVLIELRWGDMDAYGHVNNVTQLRVLEEARVRAFGSPTAARDAANTEVPGAGRVVLGSGLPDVLGRASADTDLLVLSHKIEYREPIPYREGPVAVDCVISAVSAVSMTVGYVIAEPDGARAYTVAETEVVFVDTASGRARRIRDHEREELEAAVTAPVRLRHV</sequence>
<name>A0A1X6XCF9_9MICO</name>
<dbReference type="InterPro" id="IPR029069">
    <property type="entry name" value="HotDog_dom_sf"/>
</dbReference>
<evidence type="ECO:0000313" key="2">
    <source>
        <dbReference type="Proteomes" id="UP000196581"/>
    </source>
</evidence>
<dbReference type="InterPro" id="IPR050563">
    <property type="entry name" value="4-hydroxybenzoyl-CoA_TE"/>
</dbReference>
<gene>
    <name evidence="1" type="ORF">FM105_05540</name>
</gene>
<proteinExistence type="predicted"/>
<dbReference type="EMBL" id="FWFF01000008">
    <property type="protein sequence ID" value="SLM96247.1"/>
    <property type="molecule type" value="Genomic_DNA"/>
</dbReference>
<dbReference type="SUPFAM" id="SSF54637">
    <property type="entry name" value="Thioesterase/thiol ester dehydrase-isomerase"/>
    <property type="match status" value="1"/>
</dbReference>
<dbReference type="CDD" id="cd00586">
    <property type="entry name" value="4HBT"/>
    <property type="match status" value="1"/>
</dbReference>
<evidence type="ECO:0008006" key="3">
    <source>
        <dbReference type="Google" id="ProtNLM"/>
    </source>
</evidence>
<protein>
    <recommendedName>
        <fullName evidence="3">4-hydroxybenzoyl-CoA thioesterase</fullName>
    </recommendedName>
</protein>
<organism evidence="1 2">
    <name type="scientific">Brevibacterium yomogidense</name>
    <dbReference type="NCBI Taxonomy" id="946573"/>
    <lineage>
        <taxon>Bacteria</taxon>
        <taxon>Bacillati</taxon>
        <taxon>Actinomycetota</taxon>
        <taxon>Actinomycetes</taxon>
        <taxon>Micrococcales</taxon>
        <taxon>Brevibacteriaceae</taxon>
        <taxon>Brevibacterium</taxon>
    </lineage>
</organism>
<dbReference type="PANTHER" id="PTHR31793:SF24">
    <property type="entry name" value="LONG-CHAIN ACYL-COA THIOESTERASE FADM"/>
    <property type="match status" value="1"/>
</dbReference>
<dbReference type="GO" id="GO:0047617">
    <property type="term" value="F:fatty acyl-CoA hydrolase activity"/>
    <property type="evidence" value="ECO:0007669"/>
    <property type="project" value="TreeGrafter"/>
</dbReference>
<accession>A0A1X6XCF9</accession>
<reference evidence="2" key="1">
    <citation type="submission" date="2017-02" db="EMBL/GenBank/DDBJ databases">
        <authorList>
            <person name="Dridi B."/>
        </authorList>
    </citation>
    <scope>NUCLEOTIDE SEQUENCE [LARGE SCALE GENOMIC DNA]</scope>
    <source>
        <strain evidence="2">B Co 03.10</strain>
    </source>
</reference>
<dbReference type="Gene3D" id="3.10.129.10">
    <property type="entry name" value="Hotdog Thioesterase"/>
    <property type="match status" value="1"/>
</dbReference>
<dbReference type="AlphaFoldDB" id="A0A1X6XCF9"/>
<dbReference type="Pfam" id="PF13279">
    <property type="entry name" value="4HBT_2"/>
    <property type="match status" value="1"/>
</dbReference>
<evidence type="ECO:0000313" key="1">
    <source>
        <dbReference type="EMBL" id="SLM96247.1"/>
    </source>
</evidence>
<dbReference type="PANTHER" id="PTHR31793">
    <property type="entry name" value="4-HYDROXYBENZOYL-COA THIOESTERASE FAMILY MEMBER"/>
    <property type="match status" value="1"/>
</dbReference>
<dbReference type="Proteomes" id="UP000196581">
    <property type="component" value="Unassembled WGS sequence"/>
</dbReference>
<keyword evidence="2" id="KW-1185">Reference proteome</keyword>